<gene>
    <name evidence="1" type="ORF">GSF22_10340</name>
</gene>
<evidence type="ECO:0000313" key="2">
    <source>
        <dbReference type="Proteomes" id="UP000823521"/>
    </source>
</evidence>
<reference evidence="1 2" key="1">
    <citation type="submission" date="2019-12" db="EMBL/GenBank/DDBJ databases">
        <title>Whole genome sequencing of endophytic Actinobacterium Micromonospora sp. MPMI6T.</title>
        <authorList>
            <person name="Evv R."/>
            <person name="Podile A.R."/>
        </authorList>
    </citation>
    <scope>NUCLEOTIDE SEQUENCE [LARGE SCALE GENOMIC DNA]</scope>
    <source>
        <strain evidence="1 2">MPMI6</strain>
    </source>
</reference>
<accession>A0ABS3VPE6</accession>
<dbReference type="RefSeq" id="WP_208813300.1">
    <property type="nucleotide sequence ID" value="NZ_WVUH01000065.1"/>
</dbReference>
<dbReference type="InterPro" id="IPR025412">
    <property type="entry name" value="DUF4304"/>
</dbReference>
<organism evidence="1 2">
    <name type="scientific">Micromonospora echinofusca</name>
    <dbReference type="NCBI Taxonomy" id="47858"/>
    <lineage>
        <taxon>Bacteria</taxon>
        <taxon>Bacillati</taxon>
        <taxon>Actinomycetota</taxon>
        <taxon>Actinomycetes</taxon>
        <taxon>Micromonosporales</taxon>
        <taxon>Micromonosporaceae</taxon>
        <taxon>Micromonospora</taxon>
    </lineage>
</organism>
<name>A0ABS3VPE6_MICEH</name>
<keyword evidence="2" id="KW-1185">Reference proteome</keyword>
<evidence type="ECO:0000313" key="1">
    <source>
        <dbReference type="EMBL" id="MBO4206402.1"/>
    </source>
</evidence>
<dbReference type="Pfam" id="PF14137">
    <property type="entry name" value="DUF4304"/>
    <property type="match status" value="1"/>
</dbReference>
<dbReference type="EMBL" id="WVUH01000065">
    <property type="protein sequence ID" value="MBO4206402.1"/>
    <property type="molecule type" value="Genomic_DNA"/>
</dbReference>
<sequence length="211" mass="22787">MSDLDVVMRGLMRDVGSALRPRGFRGSAGVWRLVTTGGVAVVEKQGSRGSAWDARLFYLNTAVVPTVWWEWRTGATGPVDRAGQADGIRLLEGRVQGTDPAHADNGYADRWRVAVDTDVDRLRVDLLAGVTHAAGRLAELLTPGRYLDELLAQPDKQVGHWEALVVLLAERGPSAELDAAYAGLRDAFADRPRAAGHVERVIGWAQARAAG</sequence>
<proteinExistence type="predicted"/>
<protein>
    <submittedName>
        <fullName evidence="1">DUF4304 domain-containing protein</fullName>
    </submittedName>
</protein>
<dbReference type="Proteomes" id="UP000823521">
    <property type="component" value="Unassembled WGS sequence"/>
</dbReference>
<comment type="caution">
    <text evidence="1">The sequence shown here is derived from an EMBL/GenBank/DDBJ whole genome shotgun (WGS) entry which is preliminary data.</text>
</comment>